<gene>
    <name evidence="10" type="ORF">XENOCAPTIV_024842</name>
</gene>
<evidence type="ECO:0000313" key="10">
    <source>
        <dbReference type="EMBL" id="MEQ2209133.1"/>
    </source>
</evidence>
<keyword evidence="4" id="KW-0970">Cilium biogenesis/degradation</keyword>
<evidence type="ECO:0000256" key="6">
    <source>
        <dbReference type="ARBA" id="ARBA00023212"/>
    </source>
</evidence>
<keyword evidence="3" id="KW-0963">Cytoplasm</keyword>
<protein>
    <submittedName>
        <fullName evidence="10">Uncharacterized protein</fullName>
    </submittedName>
</protein>
<dbReference type="Proteomes" id="UP001434883">
    <property type="component" value="Unassembled WGS sequence"/>
</dbReference>
<evidence type="ECO:0000313" key="11">
    <source>
        <dbReference type="Proteomes" id="UP001434883"/>
    </source>
</evidence>
<keyword evidence="11" id="KW-1185">Reference proteome</keyword>
<dbReference type="EMBL" id="JAHRIN010051001">
    <property type="protein sequence ID" value="MEQ2209133.1"/>
    <property type="molecule type" value="Genomic_DNA"/>
</dbReference>
<feature type="compositionally biased region" description="Low complexity" evidence="9">
    <location>
        <begin position="158"/>
        <end position="170"/>
    </location>
</feature>
<comment type="caution">
    <text evidence="10">The sequence shown here is derived from an EMBL/GenBank/DDBJ whole genome shotgun (WGS) entry which is preliminary data.</text>
</comment>
<dbReference type="InterPro" id="IPR026201">
    <property type="entry name" value="Cep290"/>
</dbReference>
<feature type="coiled-coil region" evidence="8">
    <location>
        <begin position="288"/>
        <end position="419"/>
    </location>
</feature>
<proteinExistence type="predicted"/>
<sequence length="452" mass="49916">MQINLRQASLACSADIISQGDDSEGTCVANTTALLPRSCSRSLSPEPAGDTLGQQGEAMQSQADGETPSCFAGEDDSHTEQERSSVDEKAAADQTDTIKEADTAGDHGEDSEREIRANAQENQENIPVASEVTVPEEQEEPHNTNGNDAEPDQSGRTQSIISLSASQAAACGGTSESEKKGHVCDPYSDDMNYEDDLRVPPEVPRKAEEEVEVKEEEGVTTKAIEDDQEHVFSADPDVDSVIPLSKHLERFVSIKRDKQTRKQEALRYPKTSGRGTSTPSQRDQDLSKENLKLASENLELRFQLEQANKDLPRLKEMEATERLRVTKTSLEVSNEKLESELENTKERLRTALSKAVAVGSDSKASKATVVTRMFENKMKELERELSQKTSSVSELKQQLKEAKEREERAQTWARQLEDQVRANRTESGTGQLIVEWYECIKPSLTAGGLDDS</sequence>
<dbReference type="PANTHER" id="PTHR18879:SF20">
    <property type="entry name" value="CENTROSOMAL PROTEIN OF 290 KDA"/>
    <property type="match status" value="1"/>
</dbReference>
<feature type="compositionally biased region" description="Basic and acidic residues" evidence="9">
    <location>
        <begin position="75"/>
        <end position="116"/>
    </location>
</feature>
<evidence type="ECO:0000256" key="4">
    <source>
        <dbReference type="ARBA" id="ARBA00022794"/>
    </source>
</evidence>
<evidence type="ECO:0000256" key="1">
    <source>
        <dbReference type="ARBA" id="ARBA00004120"/>
    </source>
</evidence>
<evidence type="ECO:0000256" key="7">
    <source>
        <dbReference type="ARBA" id="ARBA00023273"/>
    </source>
</evidence>
<feature type="compositionally biased region" description="Basic and acidic residues" evidence="9">
    <location>
        <begin position="195"/>
        <end position="208"/>
    </location>
</feature>
<evidence type="ECO:0000256" key="3">
    <source>
        <dbReference type="ARBA" id="ARBA00022490"/>
    </source>
</evidence>
<accession>A0ABV0RLT2</accession>
<dbReference type="PANTHER" id="PTHR18879">
    <property type="entry name" value="CENTROSOMAL PROTEIN OF 290 KDA"/>
    <property type="match status" value="1"/>
</dbReference>
<feature type="region of interest" description="Disordered" evidence="9">
    <location>
        <begin position="255"/>
        <end position="288"/>
    </location>
</feature>
<feature type="compositionally biased region" description="Polar residues" evidence="9">
    <location>
        <begin position="52"/>
        <end position="64"/>
    </location>
</feature>
<evidence type="ECO:0000256" key="9">
    <source>
        <dbReference type="SAM" id="MobiDB-lite"/>
    </source>
</evidence>
<comment type="subcellular location">
    <subcellularLocation>
        <location evidence="1">Cytoplasm</location>
        <location evidence="1">Cytoskeleton</location>
        <location evidence="1">Cilium basal body</location>
    </subcellularLocation>
    <subcellularLocation>
        <location evidence="2">Cytoplasm</location>
        <location evidence="2">Cytoskeleton</location>
        <location evidence="2">Microtubule organizing center</location>
        <location evidence="2">Centrosome</location>
    </subcellularLocation>
</comment>
<organism evidence="10 11">
    <name type="scientific">Xenoophorus captivus</name>
    <dbReference type="NCBI Taxonomy" id="1517983"/>
    <lineage>
        <taxon>Eukaryota</taxon>
        <taxon>Metazoa</taxon>
        <taxon>Chordata</taxon>
        <taxon>Craniata</taxon>
        <taxon>Vertebrata</taxon>
        <taxon>Euteleostomi</taxon>
        <taxon>Actinopterygii</taxon>
        <taxon>Neopterygii</taxon>
        <taxon>Teleostei</taxon>
        <taxon>Neoteleostei</taxon>
        <taxon>Acanthomorphata</taxon>
        <taxon>Ovalentaria</taxon>
        <taxon>Atherinomorphae</taxon>
        <taxon>Cyprinodontiformes</taxon>
        <taxon>Goodeidae</taxon>
        <taxon>Xenoophorus</taxon>
    </lineage>
</organism>
<keyword evidence="7" id="KW-0966">Cell projection</keyword>
<feature type="compositionally biased region" description="Basic and acidic residues" evidence="9">
    <location>
        <begin position="255"/>
        <end position="267"/>
    </location>
</feature>
<keyword evidence="5 8" id="KW-0175">Coiled coil</keyword>
<evidence type="ECO:0000256" key="8">
    <source>
        <dbReference type="SAM" id="Coils"/>
    </source>
</evidence>
<reference evidence="10 11" key="1">
    <citation type="submission" date="2021-06" db="EMBL/GenBank/DDBJ databases">
        <authorList>
            <person name="Palmer J.M."/>
        </authorList>
    </citation>
    <scope>NUCLEOTIDE SEQUENCE [LARGE SCALE GENOMIC DNA]</scope>
    <source>
        <strain evidence="10 11">XC_2019</strain>
        <tissue evidence="10">Muscle</tissue>
    </source>
</reference>
<evidence type="ECO:0000256" key="2">
    <source>
        <dbReference type="ARBA" id="ARBA00004300"/>
    </source>
</evidence>
<evidence type="ECO:0000256" key="5">
    <source>
        <dbReference type="ARBA" id="ARBA00023054"/>
    </source>
</evidence>
<keyword evidence="6" id="KW-0206">Cytoskeleton</keyword>
<name>A0ABV0RLT2_9TELE</name>
<feature type="region of interest" description="Disordered" evidence="9">
    <location>
        <begin position="38"/>
        <end position="219"/>
    </location>
</feature>